<dbReference type="PANTHER" id="PTHR12787:SF0">
    <property type="entry name" value="RIBOSOMAL RNA-PROCESSING PROTEIN 8"/>
    <property type="match status" value="1"/>
</dbReference>
<gene>
    <name evidence="10" type="ORF">IE077_000003</name>
</gene>
<evidence type="ECO:0000256" key="2">
    <source>
        <dbReference type="ARBA" id="ARBA00006301"/>
    </source>
</evidence>
<evidence type="ECO:0000256" key="4">
    <source>
        <dbReference type="ARBA" id="ARBA00022603"/>
    </source>
</evidence>
<keyword evidence="4 8" id="KW-0489">Methyltransferase</keyword>
<protein>
    <recommendedName>
        <fullName evidence="8">Ribosomal RNA-processing protein 8</fullName>
        <ecNumber evidence="8">2.1.1.-</ecNumber>
    </recommendedName>
</protein>
<comment type="function">
    <text evidence="8">Probable methyltransferase required to silence rDNA.</text>
</comment>
<comment type="caution">
    <text evidence="10">The sequence shown here is derived from an EMBL/GenBank/DDBJ whole genome shotgun (WGS) entry which is preliminary data.</text>
</comment>
<comment type="subcellular location">
    <subcellularLocation>
        <location evidence="1 8">Nucleus</location>
        <location evidence="1 8">Nucleolus</location>
    </subcellularLocation>
</comment>
<sequence length="295" mass="34070">MLSKQFSRRKNLVDRRSTPRINSKNSQDVAAISNDGHSLHQITLSMSSMNRQKRLQGSRFRDLNEWLYSNSGEIAFKLFQDKPQLFETYHVGYQKQVLQWPINPLDVIIEWITKCSPHWSIGDFGCGEARLAATFPNRQIFSFDIVASNPRVTACDISKIPLENESLHVVIFCLSLMGTNWPCYITEAHRCLKSRGMLLIAEVTSRIADIKKFAHSIESVGFMLKKKRDLKSFFTLLILQKRTIVRQDQHALQKENSSLSQAPKNKRKRTFNHELPEKSAKIDCSLLKPCLYKKR</sequence>
<proteinExistence type="inferred from homology"/>
<evidence type="ECO:0000256" key="6">
    <source>
        <dbReference type="ARBA" id="ARBA00022691"/>
    </source>
</evidence>
<feature type="compositionally biased region" description="Basic residues" evidence="9">
    <location>
        <begin position="1"/>
        <end position="10"/>
    </location>
</feature>
<comment type="similarity">
    <text evidence="2 8">Belongs to the methyltransferase superfamily. RRP8 family.</text>
</comment>
<keyword evidence="7 8" id="KW-0539">Nucleus</keyword>
<dbReference type="InterPro" id="IPR007823">
    <property type="entry name" value="RRP8"/>
</dbReference>
<feature type="region of interest" description="Disordered" evidence="9">
    <location>
        <begin position="1"/>
        <end position="27"/>
    </location>
</feature>
<accession>A0ABQ7JGE2</accession>
<dbReference type="Gene3D" id="1.10.10.2150">
    <property type="entry name" value="Ribosomal RNA-processing protein 8, N-terminal domain"/>
    <property type="match status" value="1"/>
</dbReference>
<keyword evidence="5 8" id="KW-0808">Transferase</keyword>
<dbReference type="GO" id="GO:0008168">
    <property type="term" value="F:methyltransferase activity"/>
    <property type="evidence" value="ECO:0007669"/>
    <property type="project" value="UniProtKB-KW"/>
</dbReference>
<evidence type="ECO:0000256" key="3">
    <source>
        <dbReference type="ARBA" id="ARBA00022552"/>
    </source>
</evidence>
<dbReference type="Pfam" id="PF05148">
    <property type="entry name" value="Methyltransf_8"/>
    <property type="match status" value="1"/>
</dbReference>
<keyword evidence="3 8" id="KW-0698">rRNA processing</keyword>
<evidence type="ECO:0000256" key="7">
    <source>
        <dbReference type="ARBA" id="ARBA00023242"/>
    </source>
</evidence>
<organism evidence="10 11">
    <name type="scientific">Cardiosporidium cionae</name>
    <dbReference type="NCBI Taxonomy" id="476202"/>
    <lineage>
        <taxon>Eukaryota</taxon>
        <taxon>Sar</taxon>
        <taxon>Alveolata</taxon>
        <taxon>Apicomplexa</taxon>
        <taxon>Aconoidasida</taxon>
        <taxon>Nephromycida</taxon>
        <taxon>Cardiosporidium</taxon>
    </lineage>
</organism>
<dbReference type="PANTHER" id="PTHR12787">
    <property type="entry name" value="RIBOSOMAL RNA-PROCESSING PROTEIN 8"/>
    <property type="match status" value="1"/>
</dbReference>
<dbReference type="EC" id="2.1.1.-" evidence="8"/>
<evidence type="ECO:0000256" key="1">
    <source>
        <dbReference type="ARBA" id="ARBA00004604"/>
    </source>
</evidence>
<dbReference type="GO" id="GO:0032259">
    <property type="term" value="P:methylation"/>
    <property type="evidence" value="ECO:0007669"/>
    <property type="project" value="UniProtKB-KW"/>
</dbReference>
<name>A0ABQ7JGE2_9APIC</name>
<evidence type="ECO:0000256" key="9">
    <source>
        <dbReference type="SAM" id="MobiDB-lite"/>
    </source>
</evidence>
<evidence type="ECO:0000256" key="5">
    <source>
        <dbReference type="ARBA" id="ARBA00022679"/>
    </source>
</evidence>
<evidence type="ECO:0000313" key="10">
    <source>
        <dbReference type="EMBL" id="KAF8823074.1"/>
    </source>
</evidence>
<dbReference type="InterPro" id="IPR029063">
    <property type="entry name" value="SAM-dependent_MTases_sf"/>
</dbReference>
<evidence type="ECO:0000256" key="8">
    <source>
        <dbReference type="RuleBase" id="RU365074"/>
    </source>
</evidence>
<keyword evidence="6 8" id="KW-0949">S-adenosyl-L-methionine</keyword>
<dbReference type="InterPro" id="IPR042036">
    <property type="entry name" value="RRP8_N"/>
</dbReference>
<reference evidence="10 11" key="1">
    <citation type="journal article" date="2020" name="bioRxiv">
        <title>Metabolic contributions of an alphaproteobacterial endosymbiont in the apicomplexan Cardiosporidium cionae.</title>
        <authorList>
            <person name="Hunter E.S."/>
            <person name="Paight C.J."/>
            <person name="Lane C.E."/>
        </authorList>
    </citation>
    <scope>NUCLEOTIDE SEQUENCE [LARGE SCALE GENOMIC DNA]</scope>
    <source>
        <strain evidence="10">ESH_2018</strain>
    </source>
</reference>
<keyword evidence="11" id="KW-1185">Reference proteome</keyword>
<dbReference type="SUPFAM" id="SSF53335">
    <property type="entry name" value="S-adenosyl-L-methionine-dependent methyltransferases"/>
    <property type="match status" value="1"/>
</dbReference>
<dbReference type="Proteomes" id="UP000823046">
    <property type="component" value="Unassembled WGS sequence"/>
</dbReference>
<evidence type="ECO:0000313" key="11">
    <source>
        <dbReference type="Proteomes" id="UP000823046"/>
    </source>
</evidence>
<dbReference type="Gene3D" id="3.40.50.150">
    <property type="entry name" value="Vaccinia Virus protein VP39"/>
    <property type="match status" value="1"/>
</dbReference>
<dbReference type="EMBL" id="JADAQX010000003">
    <property type="protein sequence ID" value="KAF8823074.1"/>
    <property type="molecule type" value="Genomic_DNA"/>
</dbReference>